<feature type="domain" description="Response regulatory" evidence="5">
    <location>
        <begin position="2"/>
        <end position="119"/>
    </location>
</feature>
<evidence type="ECO:0000313" key="6">
    <source>
        <dbReference type="EMBL" id="NZA01025.1"/>
    </source>
</evidence>
<organism evidence="6 7">
    <name type="scientific">Ottowia beijingensis</name>
    <dbReference type="NCBI Taxonomy" id="1207057"/>
    <lineage>
        <taxon>Bacteria</taxon>
        <taxon>Pseudomonadati</taxon>
        <taxon>Pseudomonadota</taxon>
        <taxon>Betaproteobacteria</taxon>
        <taxon>Burkholderiales</taxon>
        <taxon>Comamonadaceae</taxon>
        <taxon>Ottowia</taxon>
    </lineage>
</organism>
<evidence type="ECO:0000259" key="5">
    <source>
        <dbReference type="PROSITE" id="PS50110"/>
    </source>
</evidence>
<dbReference type="PROSITE" id="PS50043">
    <property type="entry name" value="HTH_LUXR_2"/>
    <property type="match status" value="1"/>
</dbReference>
<dbReference type="Pfam" id="PF00072">
    <property type="entry name" value="Response_reg"/>
    <property type="match status" value="1"/>
</dbReference>
<dbReference type="InterPro" id="IPR000792">
    <property type="entry name" value="Tscrpt_reg_LuxR_C"/>
</dbReference>
<dbReference type="CDD" id="cd06170">
    <property type="entry name" value="LuxR_C_like"/>
    <property type="match status" value="1"/>
</dbReference>
<dbReference type="PROSITE" id="PS00622">
    <property type="entry name" value="HTH_LUXR_1"/>
    <property type="match status" value="1"/>
</dbReference>
<dbReference type="SUPFAM" id="SSF52172">
    <property type="entry name" value="CheY-like"/>
    <property type="match status" value="1"/>
</dbReference>
<dbReference type="AlphaFoldDB" id="A0A853IQ82"/>
<dbReference type="PANTHER" id="PTHR45566">
    <property type="entry name" value="HTH-TYPE TRANSCRIPTIONAL REGULATOR YHJB-RELATED"/>
    <property type="match status" value="1"/>
</dbReference>
<dbReference type="CDD" id="cd17535">
    <property type="entry name" value="REC_NarL-like"/>
    <property type="match status" value="1"/>
</dbReference>
<protein>
    <submittedName>
        <fullName evidence="6">Response regulator transcription factor</fullName>
    </submittedName>
</protein>
<dbReference type="SMART" id="SM00421">
    <property type="entry name" value="HTH_LUXR"/>
    <property type="match status" value="1"/>
</dbReference>
<feature type="modified residue" description="4-aspartylphosphate" evidence="3">
    <location>
        <position position="54"/>
    </location>
</feature>
<proteinExistence type="predicted"/>
<comment type="caution">
    <text evidence="6">The sequence shown here is derived from an EMBL/GenBank/DDBJ whole genome shotgun (WGS) entry which is preliminary data.</text>
</comment>
<accession>A0A853IQ82</accession>
<feature type="domain" description="HTH luxR-type" evidence="4">
    <location>
        <begin position="132"/>
        <end position="197"/>
    </location>
</feature>
<reference evidence="6 7" key="1">
    <citation type="submission" date="2020-07" db="EMBL/GenBank/DDBJ databases">
        <authorList>
            <person name="Maaloum M."/>
        </authorList>
    </citation>
    <scope>NUCLEOTIDE SEQUENCE [LARGE SCALE GENOMIC DNA]</scope>
    <source>
        <strain evidence="6 7">GCS-AN-3</strain>
    </source>
</reference>
<keyword evidence="2" id="KW-0238">DNA-binding</keyword>
<keyword evidence="1 3" id="KW-0597">Phosphoprotein</keyword>
<dbReference type="GO" id="GO:0000160">
    <property type="term" value="P:phosphorelay signal transduction system"/>
    <property type="evidence" value="ECO:0007669"/>
    <property type="project" value="InterPro"/>
</dbReference>
<dbReference type="EMBL" id="JACCKX010000001">
    <property type="protein sequence ID" value="NZA01025.1"/>
    <property type="molecule type" value="Genomic_DNA"/>
</dbReference>
<dbReference type="InterPro" id="IPR058245">
    <property type="entry name" value="NreC/VraR/RcsB-like_REC"/>
</dbReference>
<dbReference type="PROSITE" id="PS50110">
    <property type="entry name" value="RESPONSE_REGULATORY"/>
    <property type="match status" value="1"/>
</dbReference>
<dbReference type="InterPro" id="IPR016032">
    <property type="entry name" value="Sig_transdc_resp-reg_C-effctor"/>
</dbReference>
<evidence type="ECO:0000313" key="7">
    <source>
        <dbReference type="Proteomes" id="UP000589716"/>
    </source>
</evidence>
<name>A0A853IQ82_9BURK</name>
<dbReference type="RefSeq" id="WP_180549539.1">
    <property type="nucleotide sequence ID" value="NZ_JACCKX010000001.1"/>
</dbReference>
<dbReference type="SMART" id="SM00448">
    <property type="entry name" value="REC"/>
    <property type="match status" value="1"/>
</dbReference>
<evidence type="ECO:0000259" key="4">
    <source>
        <dbReference type="PROSITE" id="PS50043"/>
    </source>
</evidence>
<dbReference type="GO" id="GO:0003677">
    <property type="term" value="F:DNA binding"/>
    <property type="evidence" value="ECO:0007669"/>
    <property type="project" value="UniProtKB-KW"/>
</dbReference>
<dbReference type="Pfam" id="PF00196">
    <property type="entry name" value="GerE"/>
    <property type="match status" value="1"/>
</dbReference>
<dbReference type="PANTHER" id="PTHR45566:SF1">
    <property type="entry name" value="HTH-TYPE TRANSCRIPTIONAL REGULATOR YHJB-RELATED"/>
    <property type="match status" value="1"/>
</dbReference>
<dbReference type="GO" id="GO:0006355">
    <property type="term" value="P:regulation of DNA-templated transcription"/>
    <property type="evidence" value="ECO:0007669"/>
    <property type="project" value="InterPro"/>
</dbReference>
<evidence type="ECO:0000256" key="2">
    <source>
        <dbReference type="ARBA" id="ARBA00023125"/>
    </source>
</evidence>
<dbReference type="PRINTS" id="PR00038">
    <property type="entry name" value="HTHLUXR"/>
</dbReference>
<dbReference type="Gene3D" id="1.10.10.10">
    <property type="entry name" value="Winged helix-like DNA-binding domain superfamily/Winged helix DNA-binding domain"/>
    <property type="match status" value="1"/>
</dbReference>
<dbReference type="InterPro" id="IPR051015">
    <property type="entry name" value="EvgA-like"/>
</dbReference>
<gene>
    <name evidence="6" type="ORF">H0I39_03225</name>
</gene>
<dbReference type="InterPro" id="IPR001789">
    <property type="entry name" value="Sig_transdc_resp-reg_receiver"/>
</dbReference>
<dbReference type="InterPro" id="IPR036388">
    <property type="entry name" value="WH-like_DNA-bd_sf"/>
</dbReference>
<evidence type="ECO:0000256" key="3">
    <source>
        <dbReference type="PROSITE-ProRule" id="PRU00169"/>
    </source>
</evidence>
<dbReference type="Gene3D" id="3.40.50.2300">
    <property type="match status" value="1"/>
</dbReference>
<evidence type="ECO:0000256" key="1">
    <source>
        <dbReference type="ARBA" id="ARBA00022553"/>
    </source>
</evidence>
<keyword evidence="7" id="KW-1185">Reference proteome</keyword>
<dbReference type="InterPro" id="IPR011006">
    <property type="entry name" value="CheY-like_superfamily"/>
</dbReference>
<dbReference type="Proteomes" id="UP000589716">
    <property type="component" value="Unassembled WGS sequence"/>
</dbReference>
<sequence length="201" mass="22180">MAIYVIDDHPLMREAVVMLLRRVRPGSDVVELSQLSELDRAVASKGEPELFCLDLKLPDTVGISGVKLLKGLFPDVPLAVISATPAADVEEWCREAGADVYIEKSAGASEIATALRAMLLTDSQFGDLEDGEGKVDTKLSKRQKQLILMLDEGLSNRDIAERLGISEHTVKVHLWRLFRRLGVKSRTQTLHFARMNGLLSS</sequence>
<dbReference type="SUPFAM" id="SSF46894">
    <property type="entry name" value="C-terminal effector domain of the bipartite response regulators"/>
    <property type="match status" value="1"/>
</dbReference>